<dbReference type="GO" id="GO:0005524">
    <property type="term" value="F:ATP binding"/>
    <property type="evidence" value="ECO:0007669"/>
    <property type="project" value="UniProtKB-UniRule"/>
</dbReference>
<evidence type="ECO:0000256" key="10">
    <source>
        <dbReference type="SAM" id="MobiDB-lite"/>
    </source>
</evidence>
<evidence type="ECO:0000256" key="5">
    <source>
        <dbReference type="ARBA" id="ARBA00022741"/>
    </source>
</evidence>
<dbReference type="Gene3D" id="3.30.200.20">
    <property type="entry name" value="Phosphorylase Kinase, domain 1"/>
    <property type="match status" value="1"/>
</dbReference>
<dbReference type="EMBL" id="KV454416">
    <property type="protein sequence ID" value="ODQ63093.1"/>
    <property type="molecule type" value="Genomic_DNA"/>
</dbReference>
<keyword evidence="7 8" id="KW-0067">ATP-binding</keyword>
<keyword evidence="4" id="KW-0808">Transferase</keyword>
<name>A0A1E3PCE4_9ASCO</name>
<keyword evidence="2 9" id="KW-0723">Serine/threonine-protein kinase</keyword>
<dbReference type="InterPro" id="IPR017441">
    <property type="entry name" value="Protein_kinase_ATP_BS"/>
</dbReference>
<dbReference type="PANTHER" id="PTHR24058">
    <property type="entry name" value="DUAL SPECIFICITY PROTEIN KINASE"/>
    <property type="match status" value="1"/>
</dbReference>
<dbReference type="InterPro" id="IPR050494">
    <property type="entry name" value="Ser_Thr_dual-spec_kinase"/>
</dbReference>
<gene>
    <name evidence="12" type="ORF">NADFUDRAFT_63103</name>
</gene>
<dbReference type="OrthoDB" id="9332038at2759"/>
<dbReference type="SUPFAM" id="SSF56112">
    <property type="entry name" value="Protein kinase-like (PK-like)"/>
    <property type="match status" value="1"/>
</dbReference>
<protein>
    <submittedName>
        <fullName evidence="12">Kinase-like protein</fullName>
    </submittedName>
</protein>
<evidence type="ECO:0000256" key="4">
    <source>
        <dbReference type="ARBA" id="ARBA00022679"/>
    </source>
</evidence>
<dbReference type="GO" id="GO:0004674">
    <property type="term" value="F:protein serine/threonine kinase activity"/>
    <property type="evidence" value="ECO:0007669"/>
    <property type="project" value="UniProtKB-KW"/>
</dbReference>
<dbReference type="STRING" id="857566.A0A1E3PCE4"/>
<keyword evidence="3" id="KW-0597">Phosphoprotein</keyword>
<dbReference type="PROSITE" id="PS00108">
    <property type="entry name" value="PROTEIN_KINASE_ST"/>
    <property type="match status" value="1"/>
</dbReference>
<organism evidence="12 13">
    <name type="scientific">Nadsonia fulvescens var. elongata DSM 6958</name>
    <dbReference type="NCBI Taxonomy" id="857566"/>
    <lineage>
        <taxon>Eukaryota</taxon>
        <taxon>Fungi</taxon>
        <taxon>Dikarya</taxon>
        <taxon>Ascomycota</taxon>
        <taxon>Saccharomycotina</taxon>
        <taxon>Dipodascomycetes</taxon>
        <taxon>Dipodascales</taxon>
        <taxon>Dipodascales incertae sedis</taxon>
        <taxon>Nadsonia</taxon>
    </lineage>
</organism>
<dbReference type="SMART" id="SM00220">
    <property type="entry name" value="S_TKc"/>
    <property type="match status" value="1"/>
</dbReference>
<accession>A0A1E3PCE4</accession>
<dbReference type="FunFam" id="1.10.510.10:FF:000380">
    <property type="entry name" value="Serine/threonine-protein kinase ppk15"/>
    <property type="match status" value="1"/>
</dbReference>
<dbReference type="PROSITE" id="PS00107">
    <property type="entry name" value="PROTEIN_KINASE_ATP"/>
    <property type="match status" value="1"/>
</dbReference>
<keyword evidence="5 8" id="KW-0547">Nucleotide-binding</keyword>
<dbReference type="InterPro" id="IPR000719">
    <property type="entry name" value="Prot_kinase_dom"/>
</dbReference>
<evidence type="ECO:0000256" key="3">
    <source>
        <dbReference type="ARBA" id="ARBA00022553"/>
    </source>
</evidence>
<comment type="similarity">
    <text evidence="1">Belongs to the protein kinase superfamily. CMGC Ser/Thr protein kinase family. MNB/DYRK subfamily.</text>
</comment>
<evidence type="ECO:0000256" key="6">
    <source>
        <dbReference type="ARBA" id="ARBA00022777"/>
    </source>
</evidence>
<dbReference type="PANTHER" id="PTHR24058:SF22">
    <property type="entry name" value="DUAL SPECIFICITY TYROSINE-PHOSPHORYLATION-REGULATED KINASE 4"/>
    <property type="match status" value="1"/>
</dbReference>
<dbReference type="CDD" id="cd14210">
    <property type="entry name" value="PKc_DYRK"/>
    <property type="match status" value="1"/>
</dbReference>
<keyword evidence="6 12" id="KW-0418">Kinase</keyword>
<evidence type="ECO:0000256" key="7">
    <source>
        <dbReference type="ARBA" id="ARBA00022840"/>
    </source>
</evidence>
<dbReference type="Pfam" id="PF00069">
    <property type="entry name" value="Pkinase"/>
    <property type="match status" value="1"/>
</dbReference>
<evidence type="ECO:0000313" key="13">
    <source>
        <dbReference type="Proteomes" id="UP000095009"/>
    </source>
</evidence>
<dbReference type="Gene3D" id="1.10.510.10">
    <property type="entry name" value="Transferase(Phosphotransferase) domain 1"/>
    <property type="match status" value="1"/>
</dbReference>
<evidence type="ECO:0000256" key="1">
    <source>
        <dbReference type="ARBA" id="ARBA00008867"/>
    </source>
</evidence>
<feature type="domain" description="Protein kinase" evidence="11">
    <location>
        <begin position="102"/>
        <end position="399"/>
    </location>
</feature>
<evidence type="ECO:0000313" key="12">
    <source>
        <dbReference type="EMBL" id="ODQ63093.1"/>
    </source>
</evidence>
<feature type="binding site" evidence="8">
    <location>
        <position position="131"/>
    </location>
    <ligand>
        <name>ATP</name>
        <dbReference type="ChEBI" id="CHEBI:30616"/>
    </ligand>
</feature>
<proteinExistence type="inferred from homology"/>
<evidence type="ECO:0000256" key="2">
    <source>
        <dbReference type="ARBA" id="ARBA00022527"/>
    </source>
</evidence>
<dbReference type="GO" id="GO:0005856">
    <property type="term" value="C:cytoskeleton"/>
    <property type="evidence" value="ECO:0007669"/>
    <property type="project" value="TreeGrafter"/>
</dbReference>
<reference evidence="12 13" key="1">
    <citation type="journal article" date="2016" name="Proc. Natl. Acad. Sci. U.S.A.">
        <title>Comparative genomics of biotechnologically important yeasts.</title>
        <authorList>
            <person name="Riley R."/>
            <person name="Haridas S."/>
            <person name="Wolfe K.H."/>
            <person name="Lopes M.R."/>
            <person name="Hittinger C.T."/>
            <person name="Goeker M."/>
            <person name="Salamov A.A."/>
            <person name="Wisecaver J.H."/>
            <person name="Long T.M."/>
            <person name="Calvey C.H."/>
            <person name="Aerts A.L."/>
            <person name="Barry K.W."/>
            <person name="Choi C."/>
            <person name="Clum A."/>
            <person name="Coughlan A.Y."/>
            <person name="Deshpande S."/>
            <person name="Douglass A.P."/>
            <person name="Hanson S.J."/>
            <person name="Klenk H.-P."/>
            <person name="LaButti K.M."/>
            <person name="Lapidus A."/>
            <person name="Lindquist E.A."/>
            <person name="Lipzen A.M."/>
            <person name="Meier-Kolthoff J.P."/>
            <person name="Ohm R.A."/>
            <person name="Otillar R.P."/>
            <person name="Pangilinan J.L."/>
            <person name="Peng Y."/>
            <person name="Rokas A."/>
            <person name="Rosa C.A."/>
            <person name="Scheuner C."/>
            <person name="Sibirny A.A."/>
            <person name="Slot J.C."/>
            <person name="Stielow J.B."/>
            <person name="Sun H."/>
            <person name="Kurtzman C.P."/>
            <person name="Blackwell M."/>
            <person name="Grigoriev I.V."/>
            <person name="Jeffries T.W."/>
        </authorList>
    </citation>
    <scope>NUCLEOTIDE SEQUENCE [LARGE SCALE GENOMIC DNA]</scope>
    <source>
        <strain evidence="12 13">DSM 6958</strain>
    </source>
</reference>
<sequence length="477" mass="54846">MKNLTIIKDKTANESRCINESLNIKITPAKPIPAATAIRQAGLSLHEKGEVLDYRIIYFCGRKEIQSKKIKSDYRLVNENYGFDDNQGDLLIIIGDHLAYRYEILHTLGRGSFGLVLRCIDHKTGLHVAIKIVKNRRRFQMQAVIEANILKQLRNWDPKDESKTIKYLDHFTFRNHLCIVTELLNINLYELISFNRYQGFSSYLVREFAEQILHGLNFLHERSLIHCDLKPENILLSDYKRATIKIIDFGSSCFKHEKVYTYIQSRFYRSPEVILGMSYDRSIDMWSFGCIVSELLTGNPLFTGENESEQLACIMEILGVPDMPLLLQCTRRKLFFDQFGKPKLVKNFNGRIRYPATRTLLDKLGGYNNPVFLDFLASCLTWDPERRFTPAQALKHEFITGEKKVKRKTEKPIMGNEIKHGLNGIIKPSMRDEGLSSSLPKGPGYHTAMHLPDPPAKPNGVRPLPTIKMPSKVHSEN</sequence>
<dbReference type="InterPro" id="IPR011009">
    <property type="entry name" value="Kinase-like_dom_sf"/>
</dbReference>
<dbReference type="Proteomes" id="UP000095009">
    <property type="component" value="Unassembled WGS sequence"/>
</dbReference>
<evidence type="ECO:0000256" key="9">
    <source>
        <dbReference type="RuleBase" id="RU000304"/>
    </source>
</evidence>
<evidence type="ECO:0000259" key="11">
    <source>
        <dbReference type="PROSITE" id="PS50011"/>
    </source>
</evidence>
<feature type="region of interest" description="Disordered" evidence="10">
    <location>
        <begin position="429"/>
        <end position="477"/>
    </location>
</feature>
<keyword evidence="13" id="KW-1185">Reference proteome</keyword>
<dbReference type="InterPro" id="IPR008271">
    <property type="entry name" value="Ser/Thr_kinase_AS"/>
</dbReference>
<dbReference type="GO" id="GO:0005737">
    <property type="term" value="C:cytoplasm"/>
    <property type="evidence" value="ECO:0007669"/>
    <property type="project" value="TreeGrafter"/>
</dbReference>
<dbReference type="PROSITE" id="PS50011">
    <property type="entry name" value="PROTEIN_KINASE_DOM"/>
    <property type="match status" value="1"/>
</dbReference>
<evidence type="ECO:0000256" key="8">
    <source>
        <dbReference type="PROSITE-ProRule" id="PRU10141"/>
    </source>
</evidence>
<dbReference type="AlphaFoldDB" id="A0A1E3PCE4"/>